<accession>X1B9K1</accession>
<dbReference type="Pfam" id="PF01370">
    <property type="entry name" value="Epimerase"/>
    <property type="match status" value="1"/>
</dbReference>
<name>X1B9K1_9ZZZZ</name>
<evidence type="ECO:0000256" key="1">
    <source>
        <dbReference type="ARBA" id="ARBA00007637"/>
    </source>
</evidence>
<dbReference type="InterPro" id="IPR036291">
    <property type="entry name" value="NAD(P)-bd_dom_sf"/>
</dbReference>
<gene>
    <name evidence="3" type="ORF">S01H4_01371</name>
</gene>
<reference evidence="3" key="1">
    <citation type="journal article" date="2014" name="Front. Microbiol.">
        <title>High frequency of phylogenetically diverse reductive dehalogenase-homologous genes in deep subseafloor sedimentary metagenomes.</title>
        <authorList>
            <person name="Kawai M."/>
            <person name="Futagami T."/>
            <person name="Toyoda A."/>
            <person name="Takaki Y."/>
            <person name="Nishi S."/>
            <person name="Hori S."/>
            <person name="Arai W."/>
            <person name="Tsubouchi T."/>
            <person name="Morono Y."/>
            <person name="Uchiyama I."/>
            <person name="Ito T."/>
            <person name="Fujiyama A."/>
            <person name="Inagaki F."/>
            <person name="Takami H."/>
        </authorList>
    </citation>
    <scope>NUCLEOTIDE SEQUENCE</scope>
    <source>
        <strain evidence="3">Expedition CK06-06</strain>
    </source>
</reference>
<evidence type="ECO:0000259" key="2">
    <source>
        <dbReference type="Pfam" id="PF01370"/>
    </source>
</evidence>
<proteinExistence type="inferred from homology"/>
<dbReference type="AlphaFoldDB" id="X1B9K1"/>
<dbReference type="Gene3D" id="3.40.50.720">
    <property type="entry name" value="NAD(P)-binding Rossmann-like Domain"/>
    <property type="match status" value="1"/>
</dbReference>
<feature type="domain" description="NAD-dependent epimerase/dehydratase" evidence="2">
    <location>
        <begin position="3"/>
        <end position="226"/>
    </location>
</feature>
<dbReference type="SUPFAM" id="SSF51735">
    <property type="entry name" value="NAD(P)-binding Rossmann-fold domains"/>
    <property type="match status" value="1"/>
</dbReference>
<organism evidence="3">
    <name type="scientific">marine sediment metagenome</name>
    <dbReference type="NCBI Taxonomy" id="412755"/>
    <lineage>
        <taxon>unclassified sequences</taxon>
        <taxon>metagenomes</taxon>
        <taxon>ecological metagenomes</taxon>
    </lineage>
</organism>
<dbReference type="EMBL" id="BART01000246">
    <property type="protein sequence ID" value="GAG68661.1"/>
    <property type="molecule type" value="Genomic_DNA"/>
</dbReference>
<dbReference type="PANTHER" id="PTHR43000">
    <property type="entry name" value="DTDP-D-GLUCOSE 4,6-DEHYDRATASE-RELATED"/>
    <property type="match status" value="1"/>
</dbReference>
<sequence>MKVLVTGGTGFAGSHLVDRLISDGFKVRVIARSSKKAEKLKEKGVEIILGDITDKDMVKKAVKGVKKVYHLAANWRTAGVSDKVYWDVNVGGTRNLLEASLKENIERFIHCSTMGVHGHVNEIPSNENTRYNPGDIYQVTKLEGEKLALNFYKEKGLPVSVIRPCAIYGPGDMRLLKMFRAIAKKRFIMLGSGEILYHMVYVTDLAEGFRLAADRQEAVGEAFLIGGEEYISLNKLTEMIAKEIGVSPPKIHFPVWPVELLGTIVEKICIPFKIEPPIYRRRVLFFTKDRAFDISKAKNILGYRPKVDLETGIKNTVKWYKDNGYL</sequence>
<protein>
    <recommendedName>
        <fullName evidence="2">NAD-dependent epimerase/dehydratase domain-containing protein</fullName>
    </recommendedName>
</protein>
<comment type="similarity">
    <text evidence="1">Belongs to the NAD(P)-dependent epimerase/dehydratase family.</text>
</comment>
<comment type="caution">
    <text evidence="3">The sequence shown here is derived from an EMBL/GenBank/DDBJ whole genome shotgun (WGS) entry which is preliminary data.</text>
</comment>
<dbReference type="InterPro" id="IPR001509">
    <property type="entry name" value="Epimerase_deHydtase"/>
</dbReference>
<evidence type="ECO:0000313" key="3">
    <source>
        <dbReference type="EMBL" id="GAG68661.1"/>
    </source>
</evidence>